<dbReference type="GO" id="GO:0017128">
    <property type="term" value="F:phospholipid scramblase activity"/>
    <property type="evidence" value="ECO:0007669"/>
    <property type="project" value="InterPro"/>
</dbReference>
<evidence type="ECO:0000313" key="3">
    <source>
        <dbReference type="EMBL" id="KAK7020659.1"/>
    </source>
</evidence>
<proteinExistence type="inferred from homology"/>
<reference evidence="3 4" key="1">
    <citation type="submission" date="2023-11" db="EMBL/GenBank/DDBJ databases">
        <title>Halocaridina rubra genome assembly.</title>
        <authorList>
            <person name="Smith C."/>
        </authorList>
    </citation>
    <scope>NUCLEOTIDE SEQUENCE [LARGE SCALE GENOMIC DNA]</scope>
    <source>
        <strain evidence="3">EP-1</strain>
        <tissue evidence="3">Whole</tissue>
    </source>
</reference>
<sequence length="235" mass="26419">MEVITQQPMGGGFGMQLMPNVPHGLEYLAQLDQILIQQFVSVCEVLSGCEAQNRYILKNSMGQEFMSATEVSECCERQCCANIRSFEMPFIDNNGIEVIRLIRPFRFSSCCCPCFNQTMEITASGQLLGTMHQEWNFCLPLCTTYTIKDSSGDTAFKIKAPCWPCSCGSDVVFDVIGKDGKRGDIRRTWKGCCTECCTDADNFCVSFDRDMDVRSKALMLGAAFLIDFIYFERNS</sequence>
<comment type="function">
    <text evidence="2">May mediate accelerated ATP-independent bidirectional transbilayer migration of phospholipids upon binding calcium ions that results in a loss of phospholipid asymmetry in the plasma membrane.</text>
</comment>
<comment type="similarity">
    <text evidence="1 2">Belongs to the phospholipid scramblase family.</text>
</comment>
<keyword evidence="2" id="KW-0106">Calcium</keyword>
<evidence type="ECO:0000256" key="2">
    <source>
        <dbReference type="RuleBase" id="RU363116"/>
    </source>
</evidence>
<comment type="cofactor">
    <cofactor evidence="2">
        <name>Ca(2+)</name>
        <dbReference type="ChEBI" id="CHEBI:29108"/>
    </cofactor>
</comment>
<accession>A0AAN8WHG1</accession>
<comment type="caution">
    <text evidence="3">The sequence shown here is derived from an EMBL/GenBank/DDBJ whole genome shotgun (WGS) entry which is preliminary data.</text>
</comment>
<dbReference type="AlphaFoldDB" id="A0AAN8WHG1"/>
<dbReference type="InterPro" id="IPR005552">
    <property type="entry name" value="Scramblase"/>
</dbReference>
<name>A0AAN8WHG1_HALRR</name>
<dbReference type="GO" id="GO:0005886">
    <property type="term" value="C:plasma membrane"/>
    <property type="evidence" value="ECO:0007669"/>
    <property type="project" value="TreeGrafter"/>
</dbReference>
<protein>
    <recommendedName>
        <fullName evidence="2">Phospholipid scramblase</fullName>
    </recommendedName>
</protein>
<dbReference type="EMBL" id="JAXCGZ010022939">
    <property type="protein sequence ID" value="KAK7020659.1"/>
    <property type="molecule type" value="Genomic_DNA"/>
</dbReference>
<evidence type="ECO:0000256" key="1">
    <source>
        <dbReference type="ARBA" id="ARBA00005350"/>
    </source>
</evidence>
<gene>
    <name evidence="3" type="ORF">SK128_008363</name>
</gene>
<dbReference type="PANTHER" id="PTHR23248">
    <property type="entry name" value="PHOSPHOLIPID SCRAMBLASE-RELATED"/>
    <property type="match status" value="1"/>
</dbReference>
<organism evidence="3 4">
    <name type="scientific">Halocaridina rubra</name>
    <name type="common">Hawaiian red shrimp</name>
    <dbReference type="NCBI Taxonomy" id="373956"/>
    <lineage>
        <taxon>Eukaryota</taxon>
        <taxon>Metazoa</taxon>
        <taxon>Ecdysozoa</taxon>
        <taxon>Arthropoda</taxon>
        <taxon>Crustacea</taxon>
        <taxon>Multicrustacea</taxon>
        <taxon>Malacostraca</taxon>
        <taxon>Eumalacostraca</taxon>
        <taxon>Eucarida</taxon>
        <taxon>Decapoda</taxon>
        <taxon>Pleocyemata</taxon>
        <taxon>Caridea</taxon>
        <taxon>Atyoidea</taxon>
        <taxon>Atyidae</taxon>
        <taxon>Halocaridina</taxon>
    </lineage>
</organism>
<keyword evidence="2" id="KW-0564">Palmitate</keyword>
<dbReference type="Proteomes" id="UP001381693">
    <property type="component" value="Unassembled WGS sequence"/>
</dbReference>
<dbReference type="PANTHER" id="PTHR23248:SF9">
    <property type="entry name" value="PHOSPHOLIPID SCRAMBLASE"/>
    <property type="match status" value="1"/>
</dbReference>
<keyword evidence="4" id="KW-1185">Reference proteome</keyword>
<dbReference type="Pfam" id="PF03803">
    <property type="entry name" value="Scramblase"/>
    <property type="match status" value="1"/>
</dbReference>
<evidence type="ECO:0000313" key="4">
    <source>
        <dbReference type="Proteomes" id="UP001381693"/>
    </source>
</evidence>
<keyword evidence="2" id="KW-0449">Lipoprotein</keyword>